<dbReference type="Pfam" id="PF24103">
    <property type="entry name" value="NT_N"/>
    <property type="match status" value="1"/>
</dbReference>
<dbReference type="Proteomes" id="UP001558652">
    <property type="component" value="Unassembled WGS sequence"/>
</dbReference>
<proteinExistence type="predicted"/>
<sequence>MASKRRNMFQKNKTQETTENGGVTFHESSVRVTSSLVLSEVEVKEKFDYPKTEAEKRELVKKVLTAFLKRPGAWSRLSQVLPIVRIMSAPQRLALASLIMAQVLAGG</sequence>
<evidence type="ECO:0000259" key="2">
    <source>
        <dbReference type="Pfam" id="PF24103"/>
    </source>
</evidence>
<protein>
    <recommendedName>
        <fullName evidence="2">Neurotrophin 1 N-terminal domain-containing protein</fullName>
    </recommendedName>
</protein>
<feature type="compositionally biased region" description="Polar residues" evidence="1">
    <location>
        <begin position="9"/>
        <end position="21"/>
    </location>
</feature>
<dbReference type="EMBL" id="JBFDAA010000006">
    <property type="protein sequence ID" value="KAL1131375.1"/>
    <property type="molecule type" value="Genomic_DNA"/>
</dbReference>
<keyword evidence="4" id="KW-1185">Reference proteome</keyword>
<feature type="domain" description="Neurotrophin 1 N-terminal" evidence="2">
    <location>
        <begin position="55"/>
        <end position="104"/>
    </location>
</feature>
<name>A0ABD0YJC0_9HEMI</name>
<evidence type="ECO:0000313" key="4">
    <source>
        <dbReference type="Proteomes" id="UP001558652"/>
    </source>
</evidence>
<comment type="caution">
    <text evidence="3">The sequence shown here is derived from an EMBL/GenBank/DDBJ whole genome shotgun (WGS) entry which is preliminary data.</text>
</comment>
<organism evidence="3 4">
    <name type="scientific">Ranatra chinensis</name>
    <dbReference type="NCBI Taxonomy" id="642074"/>
    <lineage>
        <taxon>Eukaryota</taxon>
        <taxon>Metazoa</taxon>
        <taxon>Ecdysozoa</taxon>
        <taxon>Arthropoda</taxon>
        <taxon>Hexapoda</taxon>
        <taxon>Insecta</taxon>
        <taxon>Pterygota</taxon>
        <taxon>Neoptera</taxon>
        <taxon>Paraneoptera</taxon>
        <taxon>Hemiptera</taxon>
        <taxon>Heteroptera</taxon>
        <taxon>Panheteroptera</taxon>
        <taxon>Nepomorpha</taxon>
        <taxon>Nepidae</taxon>
        <taxon>Ranatrinae</taxon>
        <taxon>Ranatra</taxon>
    </lineage>
</organism>
<evidence type="ECO:0000256" key="1">
    <source>
        <dbReference type="SAM" id="MobiDB-lite"/>
    </source>
</evidence>
<evidence type="ECO:0000313" key="3">
    <source>
        <dbReference type="EMBL" id="KAL1131375.1"/>
    </source>
</evidence>
<dbReference type="InterPro" id="IPR056200">
    <property type="entry name" value="NT_N"/>
</dbReference>
<gene>
    <name evidence="3" type="ORF">AAG570_010992</name>
</gene>
<dbReference type="AlphaFoldDB" id="A0ABD0YJC0"/>
<feature type="region of interest" description="Disordered" evidence="1">
    <location>
        <begin position="1"/>
        <end position="26"/>
    </location>
</feature>
<accession>A0ABD0YJC0</accession>
<reference evidence="3 4" key="1">
    <citation type="submission" date="2024-07" db="EMBL/GenBank/DDBJ databases">
        <title>Chromosome-level genome assembly of the water stick insect Ranatra chinensis (Heteroptera: Nepidae).</title>
        <authorList>
            <person name="Liu X."/>
        </authorList>
    </citation>
    <scope>NUCLEOTIDE SEQUENCE [LARGE SCALE GENOMIC DNA]</scope>
    <source>
        <strain evidence="3">Cailab_2021Rc</strain>
        <tissue evidence="3">Muscle</tissue>
    </source>
</reference>